<dbReference type="PROSITE" id="PS00421">
    <property type="entry name" value="TM4_1"/>
    <property type="match status" value="1"/>
</dbReference>
<comment type="subcellular location">
    <subcellularLocation>
        <location evidence="1 8">Membrane</location>
        <topology evidence="1 8">Multi-pass membrane protein</topology>
    </subcellularLocation>
</comment>
<protein>
    <recommendedName>
        <fullName evidence="8">Tetraspanin</fullName>
    </recommendedName>
</protein>
<evidence type="ECO:0000313" key="10">
    <source>
        <dbReference type="Proteomes" id="UP000824782"/>
    </source>
</evidence>
<feature type="transmembrane region" description="Helical" evidence="8">
    <location>
        <begin position="55"/>
        <end position="74"/>
    </location>
</feature>
<keyword evidence="7" id="KW-1015">Disulfide bond</keyword>
<dbReference type="EMBL" id="WNYA01000002">
    <property type="protein sequence ID" value="KAG8589662.1"/>
    <property type="molecule type" value="Genomic_DNA"/>
</dbReference>
<dbReference type="InterPro" id="IPR018499">
    <property type="entry name" value="Tetraspanin/Peripherin"/>
</dbReference>
<comment type="caution">
    <text evidence="9">The sequence shown here is derived from an EMBL/GenBank/DDBJ whole genome shotgun (WGS) entry which is preliminary data.</text>
</comment>
<organism evidence="9 10">
    <name type="scientific">Engystomops pustulosus</name>
    <name type="common">Tungara frog</name>
    <name type="synonym">Physalaemus pustulosus</name>
    <dbReference type="NCBI Taxonomy" id="76066"/>
    <lineage>
        <taxon>Eukaryota</taxon>
        <taxon>Metazoa</taxon>
        <taxon>Chordata</taxon>
        <taxon>Craniata</taxon>
        <taxon>Vertebrata</taxon>
        <taxon>Euteleostomi</taxon>
        <taxon>Amphibia</taxon>
        <taxon>Batrachia</taxon>
        <taxon>Anura</taxon>
        <taxon>Neobatrachia</taxon>
        <taxon>Hyloidea</taxon>
        <taxon>Leptodactylidae</taxon>
        <taxon>Leiuperinae</taxon>
        <taxon>Engystomops</taxon>
    </lineage>
</organism>
<dbReference type="InterPro" id="IPR008952">
    <property type="entry name" value="Tetraspanin_EC2_sf"/>
</dbReference>
<dbReference type="PANTHER" id="PTHR19282">
    <property type="entry name" value="TETRASPANIN"/>
    <property type="match status" value="1"/>
</dbReference>
<keyword evidence="6" id="KW-0325">Glycoprotein</keyword>
<dbReference type="PROSITE" id="PS51257">
    <property type="entry name" value="PROKAR_LIPOPROTEIN"/>
    <property type="match status" value="1"/>
</dbReference>
<dbReference type="InterPro" id="IPR018503">
    <property type="entry name" value="Tetraspanin_CS"/>
</dbReference>
<keyword evidence="3 8" id="KW-0812">Transmembrane</keyword>
<keyword evidence="10" id="KW-1185">Reference proteome</keyword>
<evidence type="ECO:0000256" key="2">
    <source>
        <dbReference type="ARBA" id="ARBA00006840"/>
    </source>
</evidence>
<evidence type="ECO:0000256" key="8">
    <source>
        <dbReference type="RuleBase" id="RU361218"/>
    </source>
</evidence>
<evidence type="ECO:0000256" key="3">
    <source>
        <dbReference type="ARBA" id="ARBA00022692"/>
    </source>
</evidence>
<feature type="disulfide bond" evidence="7">
    <location>
        <begin position="143"/>
        <end position="176"/>
    </location>
</feature>
<feature type="transmembrane region" description="Helical" evidence="8">
    <location>
        <begin position="188"/>
        <end position="216"/>
    </location>
</feature>
<dbReference type="PRINTS" id="PR00259">
    <property type="entry name" value="TMFOUR"/>
</dbReference>
<proteinExistence type="inferred from homology"/>
<dbReference type="SUPFAM" id="SSF48652">
    <property type="entry name" value="Tetraspanin"/>
    <property type="match status" value="1"/>
</dbReference>
<reference evidence="9" key="1">
    <citation type="thesis" date="2020" institute="ProQuest LLC" country="789 East Eisenhower Parkway, Ann Arbor, MI, USA">
        <title>Comparative Genomics and Chromosome Evolution.</title>
        <authorList>
            <person name="Mudd A.B."/>
        </authorList>
    </citation>
    <scope>NUCLEOTIDE SEQUENCE</scope>
    <source>
        <strain evidence="9">237g6f4</strain>
        <tissue evidence="9">Blood</tissue>
    </source>
</reference>
<dbReference type="AlphaFoldDB" id="A0AAV7CWZ8"/>
<dbReference type="PIRSF" id="PIRSF002419">
    <property type="entry name" value="Tetraspanin"/>
    <property type="match status" value="1"/>
</dbReference>
<evidence type="ECO:0000256" key="1">
    <source>
        <dbReference type="ARBA" id="ARBA00004141"/>
    </source>
</evidence>
<dbReference type="InterPro" id="IPR000301">
    <property type="entry name" value="Tetraspanin_animals"/>
</dbReference>
<evidence type="ECO:0000313" key="9">
    <source>
        <dbReference type="EMBL" id="KAG8589662.1"/>
    </source>
</evidence>
<comment type="similarity">
    <text evidence="2 8">Belongs to the tetraspanin (TM4SF) family.</text>
</comment>
<feature type="transmembrane region" description="Helical" evidence="8">
    <location>
        <begin position="12"/>
        <end position="35"/>
    </location>
</feature>
<dbReference type="GO" id="GO:0005886">
    <property type="term" value="C:plasma membrane"/>
    <property type="evidence" value="ECO:0007669"/>
    <property type="project" value="TreeGrafter"/>
</dbReference>
<sequence length="225" mass="25382">MSKCIKLLKYMLFVFNLLFWATGCAIIAIGIYFVVHNVYGTLFPHSPSMTVGNVLILFGCVIMVFGFLGCMGAIKENKCLLLTFFILLLLILLIEVVLAIVLFVYEKEIDPYVTKQLAISFEEHKQNKHNSTLWDDLQRSFKCCGINGSSDWKDDIPKSCCDEDVCSKANAFKEGCSAFFRSWFEKNFLYVGIATICISIIEVLGMSFALTLYCHISRSSGSFTK</sequence>
<evidence type="ECO:0000256" key="4">
    <source>
        <dbReference type="ARBA" id="ARBA00022989"/>
    </source>
</evidence>
<dbReference type="PANTHER" id="PTHR19282:SF39">
    <property type="entry name" value="LEUKOCYTE SURFACE ANTIGEN CD53"/>
    <property type="match status" value="1"/>
</dbReference>
<dbReference type="Proteomes" id="UP000824782">
    <property type="component" value="Unassembled WGS sequence"/>
</dbReference>
<feature type="disulfide bond" evidence="7">
    <location>
        <begin position="144"/>
        <end position="161"/>
    </location>
</feature>
<gene>
    <name evidence="9" type="ORF">GDO81_006484</name>
</gene>
<accession>A0AAV7CWZ8</accession>
<feature type="transmembrane region" description="Helical" evidence="8">
    <location>
        <begin position="81"/>
        <end position="105"/>
    </location>
</feature>
<evidence type="ECO:0000256" key="7">
    <source>
        <dbReference type="PIRSR" id="PIRSR002419-1"/>
    </source>
</evidence>
<keyword evidence="4 8" id="KW-1133">Transmembrane helix</keyword>
<evidence type="ECO:0000256" key="6">
    <source>
        <dbReference type="ARBA" id="ARBA00023180"/>
    </source>
</evidence>
<keyword evidence="5 8" id="KW-0472">Membrane</keyword>
<dbReference type="Gene3D" id="1.10.1450.10">
    <property type="entry name" value="Tetraspanin"/>
    <property type="match status" value="1"/>
</dbReference>
<evidence type="ECO:0000256" key="5">
    <source>
        <dbReference type="ARBA" id="ARBA00023136"/>
    </source>
</evidence>
<dbReference type="Pfam" id="PF00335">
    <property type="entry name" value="Tetraspanin"/>
    <property type="match status" value="1"/>
</dbReference>
<name>A0AAV7CWZ8_ENGPU</name>